<feature type="domain" description="GAG-pre-integrase" evidence="1">
    <location>
        <begin position="3"/>
        <end position="64"/>
    </location>
</feature>
<proteinExistence type="predicted"/>
<reference evidence="3" key="1">
    <citation type="journal article" date="2019" name="Plant Biotechnol. J.">
        <title>Genome sequencing of the Australian wild diploid species Gossypium australe highlights disease resistance and delayed gland morphogenesis.</title>
        <authorList>
            <person name="Cai Y."/>
            <person name="Cai X."/>
            <person name="Wang Q."/>
            <person name="Wang P."/>
            <person name="Zhang Y."/>
            <person name="Cai C."/>
            <person name="Xu Y."/>
            <person name="Wang K."/>
            <person name="Zhou Z."/>
            <person name="Wang C."/>
            <person name="Geng S."/>
            <person name="Li B."/>
            <person name="Dong Q."/>
            <person name="Hou Y."/>
            <person name="Wang H."/>
            <person name="Ai P."/>
            <person name="Liu Z."/>
            <person name="Yi F."/>
            <person name="Sun M."/>
            <person name="An G."/>
            <person name="Cheng J."/>
            <person name="Zhang Y."/>
            <person name="Shi Q."/>
            <person name="Xie Y."/>
            <person name="Shi X."/>
            <person name="Chang Y."/>
            <person name="Huang F."/>
            <person name="Chen Y."/>
            <person name="Hong S."/>
            <person name="Mi L."/>
            <person name="Sun Q."/>
            <person name="Zhang L."/>
            <person name="Zhou B."/>
            <person name="Peng R."/>
            <person name="Zhang X."/>
            <person name="Liu F."/>
        </authorList>
    </citation>
    <scope>NUCLEOTIDE SEQUENCE [LARGE SCALE GENOMIC DNA]</scope>
    <source>
        <strain evidence="3">cv. PA1801</strain>
    </source>
</reference>
<evidence type="ECO:0000313" key="3">
    <source>
        <dbReference type="Proteomes" id="UP000325315"/>
    </source>
</evidence>
<dbReference type="OrthoDB" id="1001240at2759"/>
<protein>
    <submittedName>
        <fullName evidence="2">Retrovirus-related Pol polyprotein from transposon TNT 1-94</fullName>
    </submittedName>
</protein>
<sequence length="142" mass="16127">MVHLDNISSSDICFMAHNENVYWLWYRRLGHASMSVISKLIKNEFVVGMPNFPINFDKVCDAYAKVRHRRASFNFKNIVSTSKVVQLIHINPFGPIRTMSLGGYSISSVRSDHGKEFENLGLDNFCNEHGSSHNFLASTTSQ</sequence>
<dbReference type="Proteomes" id="UP000325315">
    <property type="component" value="Unassembled WGS sequence"/>
</dbReference>
<dbReference type="Pfam" id="PF13976">
    <property type="entry name" value="gag_pre-integrs"/>
    <property type="match status" value="1"/>
</dbReference>
<name>A0A5B6VP70_9ROSI</name>
<dbReference type="InterPro" id="IPR039537">
    <property type="entry name" value="Retrotran_Ty1/copia-like"/>
</dbReference>
<dbReference type="AlphaFoldDB" id="A0A5B6VP70"/>
<dbReference type="PANTHER" id="PTHR42648">
    <property type="entry name" value="TRANSPOSASE, PUTATIVE-RELATED"/>
    <property type="match status" value="1"/>
</dbReference>
<keyword evidence="3" id="KW-1185">Reference proteome</keyword>
<comment type="caution">
    <text evidence="2">The sequence shown here is derived from an EMBL/GenBank/DDBJ whole genome shotgun (WGS) entry which is preliminary data.</text>
</comment>
<dbReference type="InterPro" id="IPR025724">
    <property type="entry name" value="GAG-pre-integrase_dom"/>
</dbReference>
<gene>
    <name evidence="2" type="ORF">EPI10_016626</name>
</gene>
<evidence type="ECO:0000259" key="1">
    <source>
        <dbReference type="Pfam" id="PF13976"/>
    </source>
</evidence>
<dbReference type="EMBL" id="SMMG02000006">
    <property type="protein sequence ID" value="KAA3470961.1"/>
    <property type="molecule type" value="Genomic_DNA"/>
</dbReference>
<accession>A0A5B6VP70</accession>
<organism evidence="2 3">
    <name type="scientific">Gossypium australe</name>
    <dbReference type="NCBI Taxonomy" id="47621"/>
    <lineage>
        <taxon>Eukaryota</taxon>
        <taxon>Viridiplantae</taxon>
        <taxon>Streptophyta</taxon>
        <taxon>Embryophyta</taxon>
        <taxon>Tracheophyta</taxon>
        <taxon>Spermatophyta</taxon>
        <taxon>Magnoliopsida</taxon>
        <taxon>eudicotyledons</taxon>
        <taxon>Gunneridae</taxon>
        <taxon>Pentapetalae</taxon>
        <taxon>rosids</taxon>
        <taxon>malvids</taxon>
        <taxon>Malvales</taxon>
        <taxon>Malvaceae</taxon>
        <taxon>Malvoideae</taxon>
        <taxon>Gossypium</taxon>
    </lineage>
</organism>
<dbReference type="PANTHER" id="PTHR42648:SF21">
    <property type="entry name" value="CYSTEINE-RICH RLK (RECEPTOR-LIKE PROTEIN KINASE) 8"/>
    <property type="match status" value="1"/>
</dbReference>
<evidence type="ECO:0000313" key="2">
    <source>
        <dbReference type="EMBL" id="KAA3470961.1"/>
    </source>
</evidence>